<feature type="domain" description="Spore germination GerAC-like C-terminal" evidence="8">
    <location>
        <begin position="196"/>
        <end position="363"/>
    </location>
</feature>
<evidence type="ECO:0000256" key="7">
    <source>
        <dbReference type="ARBA" id="ARBA00023288"/>
    </source>
</evidence>
<evidence type="ECO:0000256" key="5">
    <source>
        <dbReference type="ARBA" id="ARBA00023136"/>
    </source>
</evidence>
<dbReference type="InterPro" id="IPR038501">
    <property type="entry name" value="Spore_GerAC_C_sf"/>
</dbReference>
<evidence type="ECO:0000313" key="11">
    <source>
        <dbReference type="Proteomes" id="UP000199050"/>
    </source>
</evidence>
<dbReference type="NCBIfam" id="TIGR02887">
    <property type="entry name" value="spore_ger_x_C"/>
    <property type="match status" value="1"/>
</dbReference>
<comment type="similarity">
    <text evidence="2">Belongs to the GerABKC lipoprotein family.</text>
</comment>
<dbReference type="RefSeq" id="WP_090714914.1">
    <property type="nucleotide sequence ID" value="NZ_CBCSKY010000041.1"/>
</dbReference>
<dbReference type="PANTHER" id="PTHR35789">
    <property type="entry name" value="SPORE GERMINATION PROTEIN B3"/>
    <property type="match status" value="1"/>
</dbReference>
<keyword evidence="6" id="KW-0564">Palmitate</keyword>
<evidence type="ECO:0000259" key="9">
    <source>
        <dbReference type="Pfam" id="PF25198"/>
    </source>
</evidence>
<evidence type="ECO:0000256" key="6">
    <source>
        <dbReference type="ARBA" id="ARBA00023139"/>
    </source>
</evidence>
<gene>
    <name evidence="10" type="ORF">SAMN05216192_11391</name>
</gene>
<dbReference type="STRING" id="1174501.SAMN05216192_11391"/>
<evidence type="ECO:0000256" key="3">
    <source>
        <dbReference type="ARBA" id="ARBA00022544"/>
    </source>
</evidence>
<keyword evidence="3" id="KW-0309">Germination</keyword>
<evidence type="ECO:0000256" key="1">
    <source>
        <dbReference type="ARBA" id="ARBA00004635"/>
    </source>
</evidence>
<dbReference type="Pfam" id="PF05504">
    <property type="entry name" value="Spore_GerAC"/>
    <property type="match status" value="1"/>
</dbReference>
<dbReference type="Proteomes" id="UP000199050">
    <property type="component" value="Unassembled WGS sequence"/>
</dbReference>
<feature type="domain" description="Spore germination protein N-terminal" evidence="9">
    <location>
        <begin position="21"/>
        <end position="187"/>
    </location>
</feature>
<dbReference type="InterPro" id="IPR057336">
    <property type="entry name" value="GerAC_N"/>
</dbReference>
<evidence type="ECO:0000256" key="4">
    <source>
        <dbReference type="ARBA" id="ARBA00022729"/>
    </source>
</evidence>
<keyword evidence="4" id="KW-0732">Signal</keyword>
<proteinExistence type="inferred from homology"/>
<organism evidence="10 11">
    <name type="scientific">Paenibacillus typhae</name>
    <dbReference type="NCBI Taxonomy" id="1174501"/>
    <lineage>
        <taxon>Bacteria</taxon>
        <taxon>Bacillati</taxon>
        <taxon>Bacillota</taxon>
        <taxon>Bacilli</taxon>
        <taxon>Bacillales</taxon>
        <taxon>Paenibacillaceae</taxon>
        <taxon>Paenibacillus</taxon>
    </lineage>
</organism>
<dbReference type="PROSITE" id="PS51257">
    <property type="entry name" value="PROKAR_LIPOPROTEIN"/>
    <property type="match status" value="1"/>
</dbReference>
<dbReference type="OrthoDB" id="2592518at2"/>
<dbReference type="EMBL" id="FNDX01000013">
    <property type="protein sequence ID" value="SDJ21907.1"/>
    <property type="molecule type" value="Genomic_DNA"/>
</dbReference>
<dbReference type="GO" id="GO:0009847">
    <property type="term" value="P:spore germination"/>
    <property type="evidence" value="ECO:0007669"/>
    <property type="project" value="InterPro"/>
</dbReference>
<reference evidence="11" key="1">
    <citation type="submission" date="2016-10" db="EMBL/GenBank/DDBJ databases">
        <authorList>
            <person name="Varghese N."/>
            <person name="Submissions S."/>
        </authorList>
    </citation>
    <scope>NUCLEOTIDE SEQUENCE [LARGE SCALE GENOMIC DNA]</scope>
    <source>
        <strain evidence="11">CGMCC 1.11012</strain>
    </source>
</reference>
<keyword evidence="5" id="KW-0472">Membrane</keyword>
<dbReference type="InterPro" id="IPR046953">
    <property type="entry name" value="Spore_GerAC-like_C"/>
</dbReference>
<keyword evidence="11" id="KW-1185">Reference proteome</keyword>
<dbReference type="Pfam" id="PF25198">
    <property type="entry name" value="Spore_GerAC_N"/>
    <property type="match status" value="1"/>
</dbReference>
<accession>A0A1G8RY89</accession>
<evidence type="ECO:0000259" key="8">
    <source>
        <dbReference type="Pfam" id="PF05504"/>
    </source>
</evidence>
<dbReference type="InterPro" id="IPR008844">
    <property type="entry name" value="Spore_GerAC-like"/>
</dbReference>
<evidence type="ECO:0000256" key="2">
    <source>
        <dbReference type="ARBA" id="ARBA00007886"/>
    </source>
</evidence>
<dbReference type="AlphaFoldDB" id="A0A1G8RY89"/>
<keyword evidence="7" id="KW-0449">Lipoprotein</keyword>
<dbReference type="Gene3D" id="3.30.300.210">
    <property type="entry name" value="Nutrient germinant receptor protein C, domain 3"/>
    <property type="match status" value="1"/>
</dbReference>
<name>A0A1G8RY89_9BACL</name>
<comment type="subcellular location">
    <subcellularLocation>
        <location evidence="1">Membrane</location>
        <topology evidence="1">Lipid-anchor</topology>
    </subcellularLocation>
</comment>
<sequence length="366" mass="40718">MGKLRIAAVILLLLLTGCKRDERVLEDLGMVQTSSYDLLENNKLKVVSCVPVIDPDSPVRRELLTAESDSIKEARLQFSRQTDLMVVSGQLREVLFGTTLAKAGIGGYTDTLLRDPSTALGVRVTVVEGDAGELLSKTYEPHSDTGSYITHLLEKESLGNSVPATTLYEFSRDYNDDGIDAVTPVVKNVGNKVTIDGIALFLMDKYVMKIPVEDGIIFALFRDDLKQGEATVNLGKQNGKPVIVMFSSLSSKRKVKVHKKGDGRFKVVISTSVQGSVLEYTGEEKLSAPGTRHKLEEEISKSITEKAEEMILQMQQEKTDALGIGRYVRNSLSYREWTSMNWREVYPRIEVDCHVKVIIKDYGKYS</sequence>
<dbReference type="GO" id="GO:0016020">
    <property type="term" value="C:membrane"/>
    <property type="evidence" value="ECO:0007669"/>
    <property type="project" value="UniProtKB-SubCell"/>
</dbReference>
<dbReference type="PANTHER" id="PTHR35789:SF1">
    <property type="entry name" value="SPORE GERMINATION PROTEIN B3"/>
    <property type="match status" value="1"/>
</dbReference>
<evidence type="ECO:0000313" key="10">
    <source>
        <dbReference type="EMBL" id="SDJ21907.1"/>
    </source>
</evidence>
<protein>
    <submittedName>
        <fullName evidence="10">Spore germination protein</fullName>
    </submittedName>
</protein>